<keyword evidence="3" id="KW-0808">Transferase</keyword>
<evidence type="ECO:0000256" key="7">
    <source>
        <dbReference type="SAM" id="Phobius"/>
    </source>
</evidence>
<feature type="transmembrane region" description="Helical" evidence="7">
    <location>
        <begin position="271"/>
        <end position="294"/>
    </location>
</feature>
<dbReference type="InterPro" id="IPR003362">
    <property type="entry name" value="Bact_transf"/>
</dbReference>
<evidence type="ECO:0000256" key="6">
    <source>
        <dbReference type="ARBA" id="ARBA00023136"/>
    </source>
</evidence>
<evidence type="ECO:0000256" key="1">
    <source>
        <dbReference type="ARBA" id="ARBA00004141"/>
    </source>
</evidence>
<dbReference type="InterPro" id="IPR017464">
    <property type="entry name" value="Sugar_tfrase_EpsB_2"/>
</dbReference>
<keyword evidence="6 7" id="KW-0472">Membrane</keyword>
<evidence type="ECO:0000256" key="2">
    <source>
        <dbReference type="ARBA" id="ARBA00006464"/>
    </source>
</evidence>
<name>A0ABV4ATB6_9GAMM</name>
<proteinExistence type="inferred from homology"/>
<sequence>MHRQSTRWLILLAVAEMLLLCASLSIAIWVRFGSIDELSHLPARSLMFAGVLVLGLAAMGQYQAHMRATWFGLLARQAVGFALGGLGLVVAYYVLPKAYVGRGVLGIALALGFVAVTAFRAAFLQLVEVEAFKRRILILGGGTRASQIHSRMRRRSDRRGFVVVGFVPRPGEAVDVPVELLVTPDAPLDVWAERHGIDEIVVGVDDRRGSLMMDELLECRQLGIEVTDLTTFFERESGRVQLALTYPSWLVYSGGFYASPMRRLSKRCFDLAAALLVLALTWPLMLLTALAIHLESGPGQPILYRQERVGVRGRTFWLIKFRSMRTDAECDGVARWAAKNDDRVTRVGCFIRKVRLDELPQLWNVLKGEMSFIGPRPERPQFVADLAQKISYYNLRHCLKPGLAGWAQLRYPYGASEDDAAEKLKYDLYYVKNNNLLFDLLILIQTVEVVLFRRGAR</sequence>
<organism evidence="9 10">
    <name type="scientific">Rhodanobacter humi</name>
    <dbReference type="NCBI Taxonomy" id="1888173"/>
    <lineage>
        <taxon>Bacteria</taxon>
        <taxon>Pseudomonadati</taxon>
        <taxon>Pseudomonadota</taxon>
        <taxon>Gammaproteobacteria</taxon>
        <taxon>Lysobacterales</taxon>
        <taxon>Rhodanobacteraceae</taxon>
        <taxon>Rhodanobacter</taxon>
    </lineage>
</organism>
<accession>A0ABV4ATB6</accession>
<evidence type="ECO:0000313" key="10">
    <source>
        <dbReference type="Proteomes" id="UP001562159"/>
    </source>
</evidence>
<comment type="similarity">
    <text evidence="2">Belongs to the bacterial sugar transferase family.</text>
</comment>
<feature type="transmembrane region" description="Helical" evidence="7">
    <location>
        <begin position="74"/>
        <end position="95"/>
    </location>
</feature>
<feature type="transmembrane region" description="Helical" evidence="7">
    <location>
        <begin position="107"/>
        <end position="127"/>
    </location>
</feature>
<gene>
    <name evidence="9" type="ORF">AB7878_10310</name>
</gene>
<keyword evidence="10" id="KW-1185">Reference proteome</keyword>
<dbReference type="NCBIfam" id="TIGR03013">
    <property type="entry name" value="EpsB_2"/>
    <property type="match status" value="1"/>
</dbReference>
<evidence type="ECO:0000313" key="9">
    <source>
        <dbReference type="EMBL" id="MEY2182809.1"/>
    </source>
</evidence>
<reference evidence="9 10" key="1">
    <citation type="submission" date="2024-07" db="EMBL/GenBank/DDBJ databases">
        <title>Molecular mechanisms and environmental adaptations of flagellar loss and biofilm growth of Rhodanobacter under environmental stress.</title>
        <authorList>
            <person name="Chen M."/>
        </authorList>
    </citation>
    <scope>NUCLEOTIDE SEQUENCE [LARGE SCALE GENOMIC DNA]</scope>
    <source>
        <strain evidence="9 10">RS22</strain>
    </source>
</reference>
<feature type="transmembrane region" description="Helical" evidence="7">
    <location>
        <begin position="9"/>
        <end position="30"/>
    </location>
</feature>
<dbReference type="EMBL" id="JBGBPY010000001">
    <property type="protein sequence ID" value="MEY2182809.1"/>
    <property type="molecule type" value="Genomic_DNA"/>
</dbReference>
<feature type="transmembrane region" description="Helical" evidence="7">
    <location>
        <begin position="42"/>
        <end position="62"/>
    </location>
</feature>
<dbReference type="Gene3D" id="3.40.50.720">
    <property type="entry name" value="NAD(P)-binding Rossmann-like Domain"/>
    <property type="match status" value="1"/>
</dbReference>
<comment type="subcellular location">
    <subcellularLocation>
        <location evidence="1">Membrane</location>
        <topology evidence="1">Multi-pass membrane protein</topology>
    </subcellularLocation>
</comment>
<dbReference type="InterPro" id="IPR017475">
    <property type="entry name" value="EPS_sugar_tfrase"/>
</dbReference>
<evidence type="ECO:0000256" key="5">
    <source>
        <dbReference type="ARBA" id="ARBA00022989"/>
    </source>
</evidence>
<keyword evidence="4 7" id="KW-0812">Transmembrane</keyword>
<feature type="domain" description="Bacterial sugar transferase" evidence="8">
    <location>
        <begin position="266"/>
        <end position="451"/>
    </location>
</feature>
<evidence type="ECO:0000256" key="3">
    <source>
        <dbReference type="ARBA" id="ARBA00022679"/>
    </source>
</evidence>
<dbReference type="NCBIfam" id="TIGR03025">
    <property type="entry name" value="EPS_sugtrans"/>
    <property type="match status" value="1"/>
</dbReference>
<protein>
    <submittedName>
        <fullName evidence="9">TIGR03013 family XrtA/PEP-CTERM system glycosyltransferase</fullName>
    </submittedName>
</protein>
<dbReference type="Proteomes" id="UP001562159">
    <property type="component" value="Unassembled WGS sequence"/>
</dbReference>
<evidence type="ECO:0000256" key="4">
    <source>
        <dbReference type="ARBA" id="ARBA00022692"/>
    </source>
</evidence>
<dbReference type="Pfam" id="PF02397">
    <property type="entry name" value="Bac_transf"/>
    <property type="match status" value="1"/>
</dbReference>
<dbReference type="PANTHER" id="PTHR30576:SF0">
    <property type="entry name" value="UNDECAPRENYL-PHOSPHATE N-ACETYLGALACTOSAMINYL 1-PHOSPHATE TRANSFERASE-RELATED"/>
    <property type="match status" value="1"/>
</dbReference>
<evidence type="ECO:0000259" key="8">
    <source>
        <dbReference type="Pfam" id="PF02397"/>
    </source>
</evidence>
<keyword evidence="5 7" id="KW-1133">Transmembrane helix</keyword>
<comment type="caution">
    <text evidence="9">The sequence shown here is derived from an EMBL/GenBank/DDBJ whole genome shotgun (WGS) entry which is preliminary data.</text>
</comment>
<dbReference type="PANTHER" id="PTHR30576">
    <property type="entry name" value="COLANIC BIOSYNTHESIS UDP-GLUCOSE LIPID CARRIER TRANSFERASE"/>
    <property type="match status" value="1"/>
</dbReference>